<dbReference type="Proteomes" id="UP000177171">
    <property type="component" value="Unassembled WGS sequence"/>
</dbReference>
<protein>
    <recommendedName>
        <fullName evidence="3">DUF763 domain-containing protein</fullName>
    </recommendedName>
</protein>
<reference evidence="1 2" key="1">
    <citation type="journal article" date="2016" name="Nat. Commun.">
        <title>Thousands of microbial genomes shed light on interconnected biogeochemical processes in an aquifer system.</title>
        <authorList>
            <person name="Anantharaman K."/>
            <person name="Brown C.T."/>
            <person name="Hug L.A."/>
            <person name="Sharon I."/>
            <person name="Castelle C.J."/>
            <person name="Probst A.J."/>
            <person name="Thomas B.C."/>
            <person name="Singh A."/>
            <person name="Wilkins M.J."/>
            <person name="Karaoz U."/>
            <person name="Brodie E.L."/>
            <person name="Williams K.H."/>
            <person name="Hubbard S.S."/>
            <person name="Banfield J.F."/>
        </authorList>
    </citation>
    <scope>NUCLEOTIDE SEQUENCE [LARGE SCALE GENOMIC DNA]</scope>
</reference>
<evidence type="ECO:0000313" key="1">
    <source>
        <dbReference type="EMBL" id="OHA13600.1"/>
    </source>
</evidence>
<dbReference type="Pfam" id="PF05559">
    <property type="entry name" value="DUF763"/>
    <property type="match status" value="1"/>
</dbReference>
<evidence type="ECO:0000313" key="2">
    <source>
        <dbReference type="Proteomes" id="UP000177171"/>
    </source>
</evidence>
<dbReference type="AlphaFoldDB" id="A0A1G2LPP0"/>
<sequence>MDRGIATFTLDYGRCPRWLFERMVRLGREMTRVIILEYGPDEFLRRLSDPVWFQSLGTVLAFDWNASGLTTILTAALKEAIRGEEQELGIFICGGKGKTSRKTPDEILFHADKADLTRTDAENLVYASRMSAKVDSSLIQDGYQIYHHSFMFTKNGSWSVIQQGMNIDNQTARRYHWYSNPSLIRANKGIDGNENVSIDFIREPHAGIASQEFTSPLNMVSKKSESARSLSAEFVSEFFSLQKDLRLLQKHIGPYSKMARFAGQHRVLPAGNTQCCAREPEQLTLLKLDDVEFKTHPVQTENFSNSKYLQKILYKLSQNKPKTYEELVRTEGVGPKTVRALALVAELIYNAKPSYEDPARYSFAHGGKDATPYPVDRVTYDKTIETIKSLVEKMRIQEAEKREVLERLS</sequence>
<comment type="caution">
    <text evidence="1">The sequence shown here is derived from an EMBL/GenBank/DDBJ whole genome shotgun (WGS) entry which is preliminary data.</text>
</comment>
<name>A0A1G2LPP0_9BACT</name>
<gene>
    <name evidence="1" type="ORF">A3G49_01775</name>
</gene>
<dbReference type="InterPro" id="IPR008482">
    <property type="entry name" value="DUF763"/>
</dbReference>
<organism evidence="1 2">
    <name type="scientific">Candidatus Sungbacteria bacterium RIFCSPLOWO2_12_FULL_41_11</name>
    <dbReference type="NCBI Taxonomy" id="1802286"/>
    <lineage>
        <taxon>Bacteria</taxon>
        <taxon>Candidatus Sungiibacteriota</taxon>
    </lineage>
</organism>
<proteinExistence type="predicted"/>
<dbReference type="PANTHER" id="PTHR38597">
    <property type="entry name" value="BLL3834 PROTEIN"/>
    <property type="match status" value="1"/>
</dbReference>
<accession>A0A1G2LPP0</accession>
<evidence type="ECO:0008006" key="3">
    <source>
        <dbReference type="Google" id="ProtNLM"/>
    </source>
</evidence>
<dbReference type="EMBL" id="MHQY01000022">
    <property type="protein sequence ID" value="OHA13600.1"/>
    <property type="molecule type" value="Genomic_DNA"/>
</dbReference>
<dbReference type="PANTHER" id="PTHR38597:SF1">
    <property type="entry name" value="BLL3834 PROTEIN"/>
    <property type="match status" value="1"/>
</dbReference>